<feature type="transmembrane region" description="Helical" evidence="6">
    <location>
        <begin position="116"/>
        <end position="136"/>
    </location>
</feature>
<reference evidence="8" key="1">
    <citation type="journal article" date="2020" name="Nature">
        <title>Giant virus diversity and host interactions through global metagenomics.</title>
        <authorList>
            <person name="Schulz F."/>
            <person name="Roux S."/>
            <person name="Paez-Espino D."/>
            <person name="Jungbluth S."/>
            <person name="Walsh D.A."/>
            <person name="Denef V.J."/>
            <person name="McMahon K.D."/>
            <person name="Konstantinidis K.T."/>
            <person name="Eloe-Fadrosh E.A."/>
            <person name="Kyrpides N.C."/>
            <person name="Woyke T."/>
        </authorList>
    </citation>
    <scope>NUCLEOTIDE SEQUENCE</scope>
    <source>
        <strain evidence="8">GVMAG-M-3300023174-176</strain>
    </source>
</reference>
<dbReference type="EMBL" id="MN739613">
    <property type="protein sequence ID" value="QHT15473.1"/>
    <property type="molecule type" value="Genomic_DNA"/>
</dbReference>
<evidence type="ECO:0000256" key="5">
    <source>
        <dbReference type="SAM" id="MobiDB-lite"/>
    </source>
</evidence>
<dbReference type="Pfam" id="PF05154">
    <property type="entry name" value="TM2"/>
    <property type="match status" value="1"/>
</dbReference>
<feature type="compositionally biased region" description="Basic and acidic residues" evidence="5">
    <location>
        <begin position="332"/>
        <end position="341"/>
    </location>
</feature>
<evidence type="ECO:0000256" key="2">
    <source>
        <dbReference type="ARBA" id="ARBA00022692"/>
    </source>
</evidence>
<accession>A0A6C0DG46</accession>
<dbReference type="AlphaFoldDB" id="A0A6C0DG46"/>
<feature type="compositionally biased region" description="Basic and acidic residues" evidence="5">
    <location>
        <begin position="347"/>
        <end position="357"/>
    </location>
</feature>
<feature type="transmembrane region" description="Helical" evidence="6">
    <location>
        <begin position="142"/>
        <end position="164"/>
    </location>
</feature>
<feature type="transmembrane region" description="Helical" evidence="6">
    <location>
        <begin position="25"/>
        <end position="43"/>
    </location>
</feature>
<feature type="transmembrane region" description="Helical" evidence="6">
    <location>
        <begin position="305"/>
        <end position="325"/>
    </location>
</feature>
<evidence type="ECO:0000313" key="8">
    <source>
        <dbReference type="EMBL" id="QHT15473.1"/>
    </source>
</evidence>
<proteinExistence type="predicted"/>
<name>A0A6C0DG46_9ZZZZ</name>
<comment type="subcellular location">
    <subcellularLocation>
        <location evidence="1">Membrane</location>
        <topology evidence="1">Multi-pass membrane protein</topology>
    </subcellularLocation>
</comment>
<protein>
    <recommendedName>
        <fullName evidence="7">TM2 domain-containing protein</fullName>
    </recommendedName>
</protein>
<feature type="domain" description="TM2" evidence="7">
    <location>
        <begin position="24"/>
        <end position="69"/>
    </location>
</feature>
<dbReference type="GO" id="GO:0016020">
    <property type="term" value="C:membrane"/>
    <property type="evidence" value="ECO:0007669"/>
    <property type="project" value="UniProtKB-SubCell"/>
</dbReference>
<feature type="region of interest" description="Disordered" evidence="5">
    <location>
        <begin position="331"/>
        <end position="365"/>
    </location>
</feature>
<evidence type="ECO:0000256" key="4">
    <source>
        <dbReference type="ARBA" id="ARBA00023136"/>
    </source>
</evidence>
<keyword evidence="2 6" id="KW-0812">Transmembrane</keyword>
<evidence type="ECO:0000256" key="3">
    <source>
        <dbReference type="ARBA" id="ARBA00022989"/>
    </source>
</evidence>
<evidence type="ECO:0000259" key="7">
    <source>
        <dbReference type="Pfam" id="PF05154"/>
    </source>
</evidence>
<sequence>MEYLKSLFVVTSLKSWQKANLDYNWYWFLAVFFGLIGLDHLYLGSPLTAIAKLLVNSGTFGYWWMYDLISATADQPSIKFAGPSIPGLGPMGLAAGRFQRDDAPISNDSKGKHANFFIYTIVLFSLGIIGGDSFLVGDTLSGMFRICFLFSLILAPIAIVWWLYRVYVFFIKPEELLEQNWNYFDYPKPSNMPPCNNMFAQLFIWFLQTLRGILSVIPGINLVVPLLDGLIQALRVSYGMAAAVVNEVVSGDAAAKAQMLFDDSMSKKIPNLAELSKIRESLPGTKSCQQGGGSDLIIPDTTAPLALFLSLTIGLIIVSAVTISLRRAYQNTDDRNDKPDRDEEAFSDVKRRGKGDDVPPEPAAS</sequence>
<dbReference type="InterPro" id="IPR007829">
    <property type="entry name" value="TM2"/>
</dbReference>
<evidence type="ECO:0000256" key="6">
    <source>
        <dbReference type="SAM" id="Phobius"/>
    </source>
</evidence>
<feature type="transmembrane region" description="Helical" evidence="6">
    <location>
        <begin position="202"/>
        <end position="224"/>
    </location>
</feature>
<organism evidence="8">
    <name type="scientific">viral metagenome</name>
    <dbReference type="NCBI Taxonomy" id="1070528"/>
    <lineage>
        <taxon>unclassified sequences</taxon>
        <taxon>metagenomes</taxon>
        <taxon>organismal metagenomes</taxon>
    </lineage>
</organism>
<keyword evidence="4 6" id="KW-0472">Membrane</keyword>
<keyword evidence="3 6" id="KW-1133">Transmembrane helix</keyword>
<evidence type="ECO:0000256" key="1">
    <source>
        <dbReference type="ARBA" id="ARBA00004141"/>
    </source>
</evidence>